<protein>
    <submittedName>
        <fullName evidence="1">Uncharacterized protein</fullName>
    </submittedName>
</protein>
<proteinExistence type="predicted"/>
<evidence type="ECO:0000313" key="2">
    <source>
        <dbReference type="Proteomes" id="UP001374535"/>
    </source>
</evidence>
<dbReference type="AlphaFoldDB" id="A0AAQ3NKX4"/>
<accession>A0AAQ3NKX4</accession>
<gene>
    <name evidence="1" type="ORF">V8G54_015328</name>
</gene>
<evidence type="ECO:0000313" key="1">
    <source>
        <dbReference type="EMBL" id="WVZ10798.1"/>
    </source>
</evidence>
<organism evidence="1 2">
    <name type="scientific">Vigna mungo</name>
    <name type="common">Black gram</name>
    <name type="synonym">Phaseolus mungo</name>
    <dbReference type="NCBI Taxonomy" id="3915"/>
    <lineage>
        <taxon>Eukaryota</taxon>
        <taxon>Viridiplantae</taxon>
        <taxon>Streptophyta</taxon>
        <taxon>Embryophyta</taxon>
        <taxon>Tracheophyta</taxon>
        <taxon>Spermatophyta</taxon>
        <taxon>Magnoliopsida</taxon>
        <taxon>eudicotyledons</taxon>
        <taxon>Gunneridae</taxon>
        <taxon>Pentapetalae</taxon>
        <taxon>rosids</taxon>
        <taxon>fabids</taxon>
        <taxon>Fabales</taxon>
        <taxon>Fabaceae</taxon>
        <taxon>Papilionoideae</taxon>
        <taxon>50 kb inversion clade</taxon>
        <taxon>NPAAA clade</taxon>
        <taxon>indigoferoid/millettioid clade</taxon>
        <taxon>Phaseoleae</taxon>
        <taxon>Vigna</taxon>
    </lineage>
</organism>
<keyword evidence="2" id="KW-1185">Reference proteome</keyword>
<dbReference type="Proteomes" id="UP001374535">
    <property type="component" value="Chromosome 5"/>
</dbReference>
<sequence length="112" mass="12636">MLPLWVFFFPTESISSLDPGSLCFLVSEGMSVASCNLTLQCSCRFCNTASFFEVESLSSLVLFRFPIITSLSKYKKDCKVSTVRNHVRELASTQISRISIYKKLESVFNINT</sequence>
<dbReference type="EMBL" id="CP144696">
    <property type="protein sequence ID" value="WVZ10798.1"/>
    <property type="molecule type" value="Genomic_DNA"/>
</dbReference>
<name>A0AAQ3NKX4_VIGMU</name>
<reference evidence="1 2" key="1">
    <citation type="journal article" date="2023" name="Life. Sci Alliance">
        <title>Evolutionary insights into 3D genome organization and epigenetic landscape of Vigna mungo.</title>
        <authorList>
            <person name="Junaid A."/>
            <person name="Singh B."/>
            <person name="Bhatia S."/>
        </authorList>
    </citation>
    <scope>NUCLEOTIDE SEQUENCE [LARGE SCALE GENOMIC DNA]</scope>
    <source>
        <strain evidence="1">Urdbean</strain>
    </source>
</reference>